<protein>
    <submittedName>
        <fullName evidence="1">Uncharacterized protein</fullName>
    </submittedName>
</protein>
<proteinExistence type="predicted"/>
<dbReference type="Proteomes" id="UP001254832">
    <property type="component" value="Unassembled WGS sequence"/>
</dbReference>
<reference evidence="1" key="1">
    <citation type="submission" date="2023-07" db="EMBL/GenBank/DDBJ databases">
        <title>Sorghum-associated microbial communities from plants grown in Nebraska, USA.</title>
        <authorList>
            <person name="Schachtman D."/>
        </authorList>
    </citation>
    <scope>NUCLEOTIDE SEQUENCE</scope>
    <source>
        <strain evidence="1">BE80</strain>
    </source>
</reference>
<evidence type="ECO:0000313" key="1">
    <source>
        <dbReference type="EMBL" id="MDR6727024.1"/>
    </source>
</evidence>
<comment type="caution">
    <text evidence="1">The sequence shown here is derived from an EMBL/GenBank/DDBJ whole genome shotgun (WGS) entry which is preliminary data.</text>
</comment>
<dbReference type="EMBL" id="JAVDTR010000022">
    <property type="protein sequence ID" value="MDR6727024.1"/>
    <property type="molecule type" value="Genomic_DNA"/>
</dbReference>
<evidence type="ECO:0000313" key="2">
    <source>
        <dbReference type="Proteomes" id="UP001254832"/>
    </source>
</evidence>
<dbReference type="AlphaFoldDB" id="A0AAP5LTX8"/>
<organism evidence="1 2">
    <name type="scientific">Paenibacillus amylolyticus</name>
    <dbReference type="NCBI Taxonomy" id="1451"/>
    <lineage>
        <taxon>Bacteria</taxon>
        <taxon>Bacillati</taxon>
        <taxon>Bacillota</taxon>
        <taxon>Bacilli</taxon>
        <taxon>Bacillales</taxon>
        <taxon>Paenibacillaceae</taxon>
        <taxon>Paenibacillus</taxon>
    </lineage>
</organism>
<gene>
    <name evidence="1" type="ORF">J2W91_005549</name>
</gene>
<sequence length="106" mass="11919">MNELYDINSGAEKIQRVQPHFVLSKNKPQLHLELAVLGGSQEVRIIDYNNTTLKSLKVAPGDGLIRKRTIMQIKTIIVPPTPHDSIGVGRQTIIVSSTWLRHQINE</sequence>
<accession>A0AAP5LTX8</accession>
<name>A0AAP5LTX8_PAEAM</name>